<proteinExistence type="predicted"/>
<feature type="region of interest" description="Disordered" evidence="1">
    <location>
        <begin position="151"/>
        <end position="175"/>
    </location>
</feature>
<keyword evidence="2" id="KW-0812">Transmembrane</keyword>
<reference evidence="3" key="1">
    <citation type="journal article" date="2020" name="Nature">
        <title>Giant virus diversity and host interactions through global metagenomics.</title>
        <authorList>
            <person name="Schulz F."/>
            <person name="Roux S."/>
            <person name="Paez-Espino D."/>
            <person name="Jungbluth S."/>
            <person name="Walsh D.A."/>
            <person name="Denef V.J."/>
            <person name="McMahon K.D."/>
            <person name="Konstantinidis K.T."/>
            <person name="Eloe-Fadrosh E.A."/>
            <person name="Kyrpides N.C."/>
            <person name="Woyke T."/>
        </authorList>
    </citation>
    <scope>NUCLEOTIDE SEQUENCE</scope>
    <source>
        <strain evidence="3">GVMAG-S-1014582-52</strain>
    </source>
</reference>
<dbReference type="EMBL" id="MN740556">
    <property type="protein sequence ID" value="QHU33138.1"/>
    <property type="molecule type" value="Genomic_DNA"/>
</dbReference>
<evidence type="ECO:0000256" key="2">
    <source>
        <dbReference type="SAM" id="Phobius"/>
    </source>
</evidence>
<accession>A0A6C0LT06</accession>
<keyword evidence="2" id="KW-0472">Membrane</keyword>
<protein>
    <submittedName>
        <fullName evidence="3">Uncharacterized protein</fullName>
    </submittedName>
</protein>
<evidence type="ECO:0000256" key="1">
    <source>
        <dbReference type="SAM" id="MobiDB-lite"/>
    </source>
</evidence>
<name>A0A6C0LT06_9ZZZZ</name>
<organism evidence="3">
    <name type="scientific">viral metagenome</name>
    <dbReference type="NCBI Taxonomy" id="1070528"/>
    <lineage>
        <taxon>unclassified sequences</taxon>
        <taxon>metagenomes</taxon>
        <taxon>organismal metagenomes</taxon>
    </lineage>
</organism>
<sequence length="175" mass="20697">MRETITFALLIIIIFMIIIIYKCYNNKIHSNVEKFTALSGIEVPLTTYDDYGTFNFLFNLDDFPKFDHTYDQMAGWFTNWDPHKFAEQPKKCGSRNNLQSKDEIFKDSFIKFDGDHKLRRELVPANYINNNNFADADFDRNQLHLAVKKDRPRASAHSPQPYNIYFNKIPRDQND</sequence>
<dbReference type="AlphaFoldDB" id="A0A6C0LT06"/>
<feature type="transmembrane region" description="Helical" evidence="2">
    <location>
        <begin position="6"/>
        <end position="24"/>
    </location>
</feature>
<evidence type="ECO:0000313" key="3">
    <source>
        <dbReference type="EMBL" id="QHU33138.1"/>
    </source>
</evidence>
<keyword evidence="2" id="KW-1133">Transmembrane helix</keyword>